<comment type="caution">
    <text evidence="1">The sequence shown here is derived from an EMBL/GenBank/DDBJ whole genome shotgun (WGS) entry which is preliminary data.</text>
</comment>
<sequence length="60" mass="6460">QLQNITQGHEALDQVGQTAGSVPVTPTDGDVLAKAEAEGDYKTTMALKGQQMADMMQQRR</sequence>
<feature type="non-terminal residue" evidence="1">
    <location>
        <position position="1"/>
    </location>
</feature>
<protein>
    <submittedName>
        <fullName evidence="1">Uncharacterized protein</fullName>
    </submittedName>
</protein>
<dbReference type="AlphaFoldDB" id="X0UKQ0"/>
<name>X0UKQ0_9ZZZZ</name>
<reference evidence="1" key="1">
    <citation type="journal article" date="2014" name="Front. Microbiol.">
        <title>High frequency of phylogenetically diverse reductive dehalogenase-homologous genes in deep subseafloor sedimentary metagenomes.</title>
        <authorList>
            <person name="Kawai M."/>
            <person name="Futagami T."/>
            <person name="Toyoda A."/>
            <person name="Takaki Y."/>
            <person name="Nishi S."/>
            <person name="Hori S."/>
            <person name="Arai W."/>
            <person name="Tsubouchi T."/>
            <person name="Morono Y."/>
            <person name="Uchiyama I."/>
            <person name="Ito T."/>
            <person name="Fujiyama A."/>
            <person name="Inagaki F."/>
            <person name="Takami H."/>
        </authorList>
    </citation>
    <scope>NUCLEOTIDE SEQUENCE</scope>
    <source>
        <strain evidence="1">Expedition CK06-06</strain>
    </source>
</reference>
<gene>
    <name evidence="1" type="ORF">S01H1_37883</name>
</gene>
<dbReference type="EMBL" id="BARS01023807">
    <property type="protein sequence ID" value="GAG00928.1"/>
    <property type="molecule type" value="Genomic_DNA"/>
</dbReference>
<evidence type="ECO:0000313" key="1">
    <source>
        <dbReference type="EMBL" id="GAG00928.1"/>
    </source>
</evidence>
<organism evidence="1">
    <name type="scientific">marine sediment metagenome</name>
    <dbReference type="NCBI Taxonomy" id="412755"/>
    <lineage>
        <taxon>unclassified sequences</taxon>
        <taxon>metagenomes</taxon>
        <taxon>ecological metagenomes</taxon>
    </lineage>
</organism>
<accession>X0UKQ0</accession>
<proteinExistence type="predicted"/>